<dbReference type="EMBL" id="OZ037946">
    <property type="protein sequence ID" value="CAL1703518.1"/>
    <property type="molecule type" value="Genomic_DNA"/>
</dbReference>
<dbReference type="Proteomes" id="UP001497453">
    <property type="component" value="Chromosome 3"/>
</dbReference>
<gene>
    <name evidence="1" type="ORF">GFSPODELE1_LOCUS4618</name>
</gene>
<proteinExistence type="predicted"/>
<evidence type="ECO:0000313" key="2">
    <source>
        <dbReference type="Proteomes" id="UP001497453"/>
    </source>
</evidence>
<evidence type="ECO:0000313" key="1">
    <source>
        <dbReference type="EMBL" id="CAL1703518.1"/>
    </source>
</evidence>
<accession>A0ABP1D6L9</accession>
<protein>
    <submittedName>
        <fullName evidence="1">Uncharacterized protein</fullName>
    </submittedName>
</protein>
<reference evidence="2" key="1">
    <citation type="submission" date="2024-04" db="EMBL/GenBank/DDBJ databases">
        <authorList>
            <person name="Shaw F."/>
            <person name="Minotto A."/>
        </authorList>
    </citation>
    <scope>NUCLEOTIDE SEQUENCE [LARGE SCALE GENOMIC DNA]</scope>
</reference>
<keyword evidence="2" id="KW-1185">Reference proteome</keyword>
<sequence length="98" mass="10953">MNMISRTICSDTIASCSIYRTSVNGNYAAELTDEGQGSPELFFRYSERMPGYAGIPRESTMVVQVIPNEMPCQYCKELPNWKIIDQLPCMAQTGIMGT</sequence>
<organism evidence="1 2">
    <name type="scientific">Somion occarium</name>
    <dbReference type="NCBI Taxonomy" id="3059160"/>
    <lineage>
        <taxon>Eukaryota</taxon>
        <taxon>Fungi</taxon>
        <taxon>Dikarya</taxon>
        <taxon>Basidiomycota</taxon>
        <taxon>Agaricomycotina</taxon>
        <taxon>Agaricomycetes</taxon>
        <taxon>Polyporales</taxon>
        <taxon>Cerrenaceae</taxon>
        <taxon>Somion</taxon>
    </lineage>
</organism>
<name>A0ABP1D6L9_9APHY</name>